<dbReference type="GO" id="GO:0003723">
    <property type="term" value="F:RNA binding"/>
    <property type="evidence" value="ECO:0007669"/>
    <property type="project" value="UniProtKB-KW"/>
</dbReference>
<dbReference type="CDD" id="cd02440">
    <property type="entry name" value="AdoMet_MTases"/>
    <property type="match status" value="1"/>
</dbReference>
<dbReference type="KEGG" id="taer:GT409_10570"/>
<protein>
    <submittedName>
        <fullName evidence="5">TlyA family rRNA (Cytidine-2'-O)-methyltransferase</fullName>
    </submittedName>
</protein>
<dbReference type="SUPFAM" id="SSF53335">
    <property type="entry name" value="S-adenosyl-L-methionine-dependent methyltransferases"/>
    <property type="match status" value="1"/>
</dbReference>
<evidence type="ECO:0000256" key="2">
    <source>
        <dbReference type="ARBA" id="ARBA00029460"/>
    </source>
</evidence>
<accession>A0A6P1ME48</accession>
<evidence type="ECO:0000313" key="6">
    <source>
        <dbReference type="Proteomes" id="UP000464954"/>
    </source>
</evidence>
<evidence type="ECO:0000313" key="5">
    <source>
        <dbReference type="EMBL" id="QHI69876.1"/>
    </source>
</evidence>
<dbReference type="RefSeq" id="WP_160629058.1">
    <property type="nucleotide sequence ID" value="NZ_CP047593.1"/>
</dbReference>
<dbReference type="InterPro" id="IPR002877">
    <property type="entry name" value="RNA_MeTrfase_FtsJ_dom"/>
</dbReference>
<name>A0A6P1ME48_9BACT</name>
<reference evidence="5 6" key="1">
    <citation type="submission" date="2020-01" db="EMBL/GenBank/DDBJ databases">
        <title>Ponticoccus aerotolerans gen. nov., sp. nov., an anaerobic bacterium and proposal of Ponticoccusceae fam. nov., Ponticoccusles ord. nov. and Ponticoccuse classis nov. in the phylum Kiritimatiellaeota.</title>
        <authorList>
            <person name="Zhou L.Y."/>
            <person name="Du Z.J."/>
        </authorList>
    </citation>
    <scope>NUCLEOTIDE SEQUENCE [LARGE SCALE GENOMIC DNA]</scope>
    <source>
        <strain evidence="5 6">S-5007</strain>
    </source>
</reference>
<organism evidence="5 6">
    <name type="scientific">Tichowtungia aerotolerans</name>
    <dbReference type="NCBI Taxonomy" id="2697043"/>
    <lineage>
        <taxon>Bacteria</taxon>
        <taxon>Pseudomonadati</taxon>
        <taxon>Kiritimatiellota</taxon>
        <taxon>Tichowtungiia</taxon>
        <taxon>Tichowtungiales</taxon>
        <taxon>Tichowtungiaceae</taxon>
        <taxon>Tichowtungia</taxon>
    </lineage>
</organism>
<dbReference type="NCBIfam" id="TIGR00478">
    <property type="entry name" value="tly"/>
    <property type="match status" value="1"/>
</dbReference>
<evidence type="ECO:0000256" key="3">
    <source>
        <dbReference type="PROSITE-ProRule" id="PRU00182"/>
    </source>
</evidence>
<dbReference type="InterPro" id="IPR047048">
    <property type="entry name" value="TlyA"/>
</dbReference>
<dbReference type="EMBL" id="CP047593">
    <property type="protein sequence ID" value="QHI69876.1"/>
    <property type="molecule type" value="Genomic_DNA"/>
</dbReference>
<dbReference type="Pfam" id="PF01479">
    <property type="entry name" value="S4"/>
    <property type="match status" value="1"/>
</dbReference>
<dbReference type="InterPro" id="IPR002942">
    <property type="entry name" value="S4_RNA-bd"/>
</dbReference>
<dbReference type="GO" id="GO:0008168">
    <property type="term" value="F:methyltransferase activity"/>
    <property type="evidence" value="ECO:0007669"/>
    <property type="project" value="UniProtKB-KW"/>
</dbReference>
<comment type="similarity">
    <text evidence="2">Belongs to the TlyA family.</text>
</comment>
<keyword evidence="1 3" id="KW-0694">RNA-binding</keyword>
<dbReference type="PROSITE" id="PS50889">
    <property type="entry name" value="S4"/>
    <property type="match status" value="1"/>
</dbReference>
<keyword evidence="6" id="KW-1185">Reference proteome</keyword>
<dbReference type="InterPro" id="IPR029063">
    <property type="entry name" value="SAM-dependent_MTases_sf"/>
</dbReference>
<sequence length="244" mass="26693">MKKIRLDQLLVDRGLAESREKAKRLVLAGQVLIDGQPAPKPGHPVTTDHEIEIKQSERFVSRGGEKLEEAVQAFDLDLTGKVCLDIGSSTGGFTDCMLQHEAVKVYAVDVGKGQLHWKLREDDRVVVMEGVNARYLTAQDIPEAADFASIDTSFISLTKILPAVKELLKPGGQIVSLIKPQFEAGKEEVDKGRGVITDPAIHKAVISKVRNFGTAELGLEWLGLATSPIKGPKGNIEFLAYWQN</sequence>
<proteinExistence type="inferred from homology"/>
<dbReference type="Gene3D" id="3.10.290.10">
    <property type="entry name" value="RNA-binding S4 domain"/>
    <property type="match status" value="1"/>
</dbReference>
<dbReference type="GO" id="GO:0032259">
    <property type="term" value="P:methylation"/>
    <property type="evidence" value="ECO:0007669"/>
    <property type="project" value="UniProtKB-KW"/>
</dbReference>
<dbReference type="PANTHER" id="PTHR32319">
    <property type="entry name" value="BACTERIAL HEMOLYSIN-LIKE PROTEIN"/>
    <property type="match status" value="1"/>
</dbReference>
<dbReference type="PANTHER" id="PTHR32319:SF0">
    <property type="entry name" value="BACTERIAL HEMOLYSIN-LIKE PROTEIN"/>
    <property type="match status" value="1"/>
</dbReference>
<evidence type="ECO:0000256" key="1">
    <source>
        <dbReference type="ARBA" id="ARBA00022884"/>
    </source>
</evidence>
<gene>
    <name evidence="5" type="ORF">GT409_10570</name>
</gene>
<dbReference type="InterPro" id="IPR004538">
    <property type="entry name" value="Hemolysin_A/TlyA"/>
</dbReference>
<dbReference type="SUPFAM" id="SSF55174">
    <property type="entry name" value="Alpha-L RNA-binding motif"/>
    <property type="match status" value="1"/>
</dbReference>
<dbReference type="Proteomes" id="UP000464954">
    <property type="component" value="Chromosome"/>
</dbReference>
<dbReference type="CDD" id="cd00165">
    <property type="entry name" value="S4"/>
    <property type="match status" value="1"/>
</dbReference>
<evidence type="ECO:0000259" key="4">
    <source>
        <dbReference type="SMART" id="SM00363"/>
    </source>
</evidence>
<dbReference type="InterPro" id="IPR036986">
    <property type="entry name" value="S4_RNA-bd_sf"/>
</dbReference>
<feature type="domain" description="RNA-binding S4" evidence="4">
    <location>
        <begin position="4"/>
        <end position="65"/>
    </location>
</feature>
<keyword evidence="5" id="KW-0489">Methyltransferase</keyword>
<dbReference type="Pfam" id="PF01728">
    <property type="entry name" value="FtsJ"/>
    <property type="match status" value="1"/>
</dbReference>
<dbReference type="PIRSF" id="PIRSF005578">
    <property type="entry name" value="TlyA"/>
    <property type="match status" value="1"/>
</dbReference>
<dbReference type="AlphaFoldDB" id="A0A6P1ME48"/>
<dbReference type="SMART" id="SM00363">
    <property type="entry name" value="S4"/>
    <property type="match status" value="1"/>
</dbReference>
<keyword evidence="5" id="KW-0808">Transferase</keyword>
<dbReference type="Gene3D" id="3.40.50.150">
    <property type="entry name" value="Vaccinia Virus protein VP39"/>
    <property type="match status" value="1"/>
</dbReference>